<organism evidence="1 2">
    <name type="scientific">Portunus trituberculatus</name>
    <name type="common">Swimming crab</name>
    <name type="synonym">Neptunus trituberculatus</name>
    <dbReference type="NCBI Taxonomy" id="210409"/>
    <lineage>
        <taxon>Eukaryota</taxon>
        <taxon>Metazoa</taxon>
        <taxon>Ecdysozoa</taxon>
        <taxon>Arthropoda</taxon>
        <taxon>Crustacea</taxon>
        <taxon>Multicrustacea</taxon>
        <taxon>Malacostraca</taxon>
        <taxon>Eumalacostraca</taxon>
        <taxon>Eucarida</taxon>
        <taxon>Decapoda</taxon>
        <taxon>Pleocyemata</taxon>
        <taxon>Brachyura</taxon>
        <taxon>Eubrachyura</taxon>
        <taxon>Portunoidea</taxon>
        <taxon>Portunidae</taxon>
        <taxon>Portuninae</taxon>
        <taxon>Portunus</taxon>
    </lineage>
</organism>
<keyword evidence="2" id="KW-1185">Reference proteome</keyword>
<protein>
    <submittedName>
        <fullName evidence="1">Uncharacterized protein</fullName>
    </submittedName>
</protein>
<gene>
    <name evidence="1" type="ORF">E2C01_061886</name>
</gene>
<reference evidence="1 2" key="1">
    <citation type="submission" date="2019-05" db="EMBL/GenBank/DDBJ databases">
        <title>Another draft genome of Portunus trituberculatus and its Hox gene families provides insights of decapod evolution.</title>
        <authorList>
            <person name="Jeong J.-H."/>
            <person name="Song I."/>
            <person name="Kim S."/>
            <person name="Choi T."/>
            <person name="Kim D."/>
            <person name="Ryu S."/>
            <person name="Kim W."/>
        </authorList>
    </citation>
    <scope>NUCLEOTIDE SEQUENCE [LARGE SCALE GENOMIC DNA]</scope>
    <source>
        <tissue evidence="1">Muscle</tissue>
    </source>
</reference>
<dbReference type="EMBL" id="VSRR010026630">
    <property type="protein sequence ID" value="MPC67706.1"/>
    <property type="molecule type" value="Genomic_DNA"/>
</dbReference>
<dbReference type="Proteomes" id="UP000324222">
    <property type="component" value="Unassembled WGS sequence"/>
</dbReference>
<evidence type="ECO:0000313" key="1">
    <source>
        <dbReference type="EMBL" id="MPC67706.1"/>
    </source>
</evidence>
<accession>A0A5B7HCF2</accession>
<evidence type="ECO:0000313" key="2">
    <source>
        <dbReference type="Proteomes" id="UP000324222"/>
    </source>
</evidence>
<proteinExistence type="predicted"/>
<name>A0A5B7HCF2_PORTR</name>
<sequence>MYLTSTSSATSARLRTSMTLAFLFPGSVLPRALCNRSETQLPLPDSSRKSCLPRFLLVAWPWYS</sequence>
<dbReference type="AlphaFoldDB" id="A0A5B7HCF2"/>
<comment type="caution">
    <text evidence="1">The sequence shown here is derived from an EMBL/GenBank/DDBJ whole genome shotgun (WGS) entry which is preliminary data.</text>
</comment>